<dbReference type="EMBL" id="CAKKTJ010000086">
    <property type="protein sequence ID" value="CAH0473734.1"/>
    <property type="molecule type" value="Genomic_DNA"/>
</dbReference>
<dbReference type="Proteomes" id="UP001160483">
    <property type="component" value="Unassembled WGS sequence"/>
</dbReference>
<reference evidence="1" key="1">
    <citation type="submission" date="2021-11" db="EMBL/GenBank/DDBJ databases">
        <authorList>
            <person name="Islam A."/>
            <person name="Islam S."/>
            <person name="Flora M.S."/>
            <person name="Rahman M."/>
            <person name="Ziaur R.M."/>
            <person name="Epstein J.H."/>
            <person name="Hassan M."/>
            <person name="Klassen M."/>
            <person name="Woodard K."/>
            <person name="Webb A."/>
            <person name="Webby R.J."/>
            <person name="El Zowalaty M.E."/>
        </authorList>
    </citation>
    <scope>NUCLEOTIDE SEQUENCE</scope>
    <source>
        <strain evidence="1">Pbs3</strain>
    </source>
</reference>
<evidence type="ECO:0000313" key="1">
    <source>
        <dbReference type="EMBL" id="CAH0473734.1"/>
    </source>
</evidence>
<organism evidence="1 2">
    <name type="scientific">Peronospora belbahrii</name>
    <dbReference type="NCBI Taxonomy" id="622444"/>
    <lineage>
        <taxon>Eukaryota</taxon>
        <taxon>Sar</taxon>
        <taxon>Stramenopiles</taxon>
        <taxon>Oomycota</taxon>
        <taxon>Peronosporomycetes</taxon>
        <taxon>Peronosporales</taxon>
        <taxon>Peronosporaceae</taxon>
        <taxon>Peronospora</taxon>
    </lineage>
</organism>
<sequence length="176" mass="20467">MKISTTCSYPGYYGHFIAKCPVQAHKNAEGMVELRAVGTRYTTYSKEYMKKKYKFISLVDVHLADDDVVQSVRSGRHKNIDTDSKGIIRSLLSDCCFAETKDVRWKIEWLQDNKTPNDLFTELFGSTFENTKKNLGSREFATWINNKKSFDKVYSDDQAKLFKIINYSLCRKDNRK</sequence>
<comment type="caution">
    <text evidence="1">The sequence shown here is derived from an EMBL/GenBank/DDBJ whole genome shotgun (WGS) entry which is preliminary data.</text>
</comment>
<protein>
    <submittedName>
        <fullName evidence="1">Uncharacterized protein</fullName>
    </submittedName>
</protein>
<dbReference type="AlphaFoldDB" id="A0AAU9KIV7"/>
<accession>A0AAU9KIV7</accession>
<name>A0AAU9KIV7_9STRA</name>
<gene>
    <name evidence="1" type="ORF">PBS003_LOCUS611</name>
</gene>
<proteinExistence type="predicted"/>
<evidence type="ECO:0000313" key="2">
    <source>
        <dbReference type="Proteomes" id="UP001160483"/>
    </source>
</evidence>